<dbReference type="SMART" id="SM00052">
    <property type="entry name" value="EAL"/>
    <property type="match status" value="1"/>
</dbReference>
<keyword evidence="4 6" id="KW-1133">Transmembrane helix</keyword>
<dbReference type="EMBL" id="JAGDFX010000008">
    <property type="protein sequence ID" value="MBO1519660.1"/>
    <property type="molecule type" value="Genomic_DNA"/>
</dbReference>
<dbReference type="InterPro" id="IPR000160">
    <property type="entry name" value="GGDEF_dom"/>
</dbReference>
<evidence type="ECO:0000313" key="12">
    <source>
        <dbReference type="Proteomes" id="UP000664882"/>
    </source>
</evidence>
<feature type="transmembrane region" description="Helical" evidence="6">
    <location>
        <begin position="156"/>
        <end position="179"/>
    </location>
</feature>
<dbReference type="Pfam" id="PF00563">
    <property type="entry name" value="EAL"/>
    <property type="match status" value="1"/>
</dbReference>
<dbReference type="InterPro" id="IPR035965">
    <property type="entry name" value="PAS-like_dom_sf"/>
</dbReference>
<keyword evidence="12" id="KW-1185">Reference proteome</keyword>
<dbReference type="PANTHER" id="PTHR44757:SF2">
    <property type="entry name" value="BIOFILM ARCHITECTURE MAINTENANCE PROTEIN MBAA"/>
    <property type="match status" value="1"/>
</dbReference>
<evidence type="ECO:0000259" key="8">
    <source>
        <dbReference type="PROSITE" id="PS50113"/>
    </source>
</evidence>
<gene>
    <name evidence="11" type="ORF">J3U76_08475</name>
</gene>
<dbReference type="InterPro" id="IPR000014">
    <property type="entry name" value="PAS"/>
</dbReference>
<name>A0ABS3NH99_9GAMM</name>
<keyword evidence="2" id="KW-1003">Cell membrane</keyword>
<dbReference type="CDD" id="cd00130">
    <property type="entry name" value="PAS"/>
    <property type="match status" value="1"/>
</dbReference>
<dbReference type="SUPFAM" id="SSF55785">
    <property type="entry name" value="PYP-like sensor domain (PAS domain)"/>
    <property type="match status" value="1"/>
</dbReference>
<keyword evidence="3 6" id="KW-0812">Transmembrane</keyword>
<dbReference type="NCBIfam" id="TIGR00229">
    <property type="entry name" value="sensory_box"/>
    <property type="match status" value="1"/>
</dbReference>
<dbReference type="PROSITE" id="PS50887">
    <property type="entry name" value="GGDEF"/>
    <property type="match status" value="1"/>
</dbReference>
<dbReference type="CDD" id="cd01949">
    <property type="entry name" value="GGDEF"/>
    <property type="match status" value="1"/>
</dbReference>
<dbReference type="PROSITE" id="PS50112">
    <property type="entry name" value="PAS"/>
    <property type="match status" value="1"/>
</dbReference>
<keyword evidence="5 6" id="KW-0472">Membrane</keyword>
<dbReference type="SUPFAM" id="SSF141868">
    <property type="entry name" value="EAL domain-like"/>
    <property type="match status" value="1"/>
</dbReference>
<dbReference type="SMART" id="SM00091">
    <property type="entry name" value="PAS"/>
    <property type="match status" value="1"/>
</dbReference>
<dbReference type="Gene3D" id="3.20.20.450">
    <property type="entry name" value="EAL domain"/>
    <property type="match status" value="1"/>
</dbReference>
<dbReference type="CDD" id="cd01948">
    <property type="entry name" value="EAL"/>
    <property type="match status" value="1"/>
</dbReference>
<evidence type="ECO:0000256" key="3">
    <source>
        <dbReference type="ARBA" id="ARBA00022692"/>
    </source>
</evidence>
<comment type="subcellular location">
    <subcellularLocation>
        <location evidence="1">Cell membrane</location>
        <topology evidence="1">Multi-pass membrane protein</topology>
    </subcellularLocation>
</comment>
<dbReference type="InterPro" id="IPR000700">
    <property type="entry name" value="PAS-assoc_C"/>
</dbReference>
<evidence type="ECO:0000256" key="1">
    <source>
        <dbReference type="ARBA" id="ARBA00004651"/>
    </source>
</evidence>
<proteinExistence type="predicted"/>
<feature type="transmembrane region" description="Helical" evidence="6">
    <location>
        <begin position="128"/>
        <end position="150"/>
    </location>
</feature>
<dbReference type="Pfam" id="PF13426">
    <property type="entry name" value="PAS_9"/>
    <property type="match status" value="1"/>
</dbReference>
<dbReference type="Gene3D" id="3.30.450.20">
    <property type="entry name" value="PAS domain"/>
    <property type="match status" value="1"/>
</dbReference>
<feature type="domain" description="PAS" evidence="7">
    <location>
        <begin position="205"/>
        <end position="241"/>
    </location>
</feature>
<dbReference type="SUPFAM" id="SSF55073">
    <property type="entry name" value="Nucleotide cyclase"/>
    <property type="match status" value="2"/>
</dbReference>
<sequence>MIIQFVEHSALLLALCWLMTLNIRRWERNNSVAKVISGVIFGLTCAIGMMIAVTFDNGWVFDARSVVLSIAAFVSGPLVAVIAGIIAASYRLWLGGAGMTGGLVVIGGSILFGLLYRHLYQHNKVGNGLISLFCFGLLVHLSLLGHFLLLPAAGEIAVQAGIAMLLVMPLTTVCLGWMLEDIKRRHHNERELQISATAFEVRQVMIVADKDRRILRVNRTFTTVTGYEAEEVVGKSTSIFHSGRHDAAFYEQMQQQLAAAGRWQGEIWNRRKSGDVYPAWLSMSAVRNAQGKITHYVSSMEDISERKAAEARIHHLASFDELTGLPNRSLLFDRVQQAINFTENNKRYACLLFIDLDGFKSINDLYGHETGDQVLLEVARRLSRVLYSNDTLARLGADEFVIMTENLSVSHEPALMRAEQYAMRVNQLLSQPYQVADNKLYSSASIGVVLFKDASSASIGVVLFKDASSSSNELIQHAEIAMHQAKASGKQSIRCFDPAMQEEVNARLLLEDDIRRGLQAQEFIPYFQPQLNELGQVTGAEVLARWQHAERGLLTPNYFISVAEQAELIEQIDLQMLRQACLQLALWQQTSTTSSLRLAVNLSARLLYRTDFVEMILQFLAESGADPRQLKLELTETMLFDDMTTAIARMQELKKLGIRFSIDDFGTGYSSLAYLQKLPLNQLKIDQSFVRALLIEDSSEAIIKAICALADSLDLEVIAEGVETQAQYQKLLSLDCLHFQGYLFGRPMPLAEFESWLSQQPSSSS</sequence>
<evidence type="ECO:0000259" key="7">
    <source>
        <dbReference type="PROSITE" id="PS50112"/>
    </source>
</evidence>
<evidence type="ECO:0000256" key="6">
    <source>
        <dbReference type="SAM" id="Phobius"/>
    </source>
</evidence>
<feature type="domain" description="GGDEF" evidence="10">
    <location>
        <begin position="347"/>
        <end position="498"/>
    </location>
</feature>
<protein>
    <submittedName>
        <fullName evidence="11">EAL domain-containing protein</fullName>
    </submittedName>
</protein>
<evidence type="ECO:0000259" key="10">
    <source>
        <dbReference type="PROSITE" id="PS50887"/>
    </source>
</evidence>
<dbReference type="Pfam" id="PF07694">
    <property type="entry name" value="5TM-5TMR_LYT"/>
    <property type="match status" value="1"/>
</dbReference>
<dbReference type="InterPro" id="IPR011620">
    <property type="entry name" value="Sig_transdc_His_kinase_LytS_TM"/>
</dbReference>
<dbReference type="SMART" id="SM00267">
    <property type="entry name" value="GGDEF"/>
    <property type="match status" value="1"/>
</dbReference>
<dbReference type="InterPro" id="IPR043128">
    <property type="entry name" value="Rev_trsase/Diguanyl_cyclase"/>
</dbReference>
<dbReference type="PROSITE" id="PS50113">
    <property type="entry name" value="PAC"/>
    <property type="match status" value="1"/>
</dbReference>
<dbReference type="InterPro" id="IPR035919">
    <property type="entry name" value="EAL_sf"/>
</dbReference>
<dbReference type="Pfam" id="PF00990">
    <property type="entry name" value="GGDEF"/>
    <property type="match status" value="1"/>
</dbReference>
<dbReference type="InterPro" id="IPR001610">
    <property type="entry name" value="PAC"/>
</dbReference>
<evidence type="ECO:0000256" key="4">
    <source>
        <dbReference type="ARBA" id="ARBA00022989"/>
    </source>
</evidence>
<dbReference type="InterPro" id="IPR029787">
    <property type="entry name" value="Nucleotide_cyclase"/>
</dbReference>
<dbReference type="Gene3D" id="3.30.70.270">
    <property type="match status" value="1"/>
</dbReference>
<evidence type="ECO:0000256" key="2">
    <source>
        <dbReference type="ARBA" id="ARBA00022475"/>
    </source>
</evidence>
<dbReference type="Proteomes" id="UP000664882">
    <property type="component" value="Unassembled WGS sequence"/>
</dbReference>
<dbReference type="InterPro" id="IPR052155">
    <property type="entry name" value="Biofilm_reg_signaling"/>
</dbReference>
<accession>A0ABS3NH99</accession>
<dbReference type="SMART" id="SM00086">
    <property type="entry name" value="PAC"/>
    <property type="match status" value="1"/>
</dbReference>
<feature type="transmembrane region" description="Helical" evidence="6">
    <location>
        <begin position="67"/>
        <end position="87"/>
    </location>
</feature>
<dbReference type="InterPro" id="IPR001633">
    <property type="entry name" value="EAL_dom"/>
</dbReference>
<feature type="transmembrane region" description="Helical" evidence="6">
    <location>
        <begin position="35"/>
        <end position="55"/>
    </location>
</feature>
<feature type="domain" description="EAL" evidence="9">
    <location>
        <begin position="507"/>
        <end position="761"/>
    </location>
</feature>
<comment type="caution">
    <text evidence="11">The sequence shown here is derived from an EMBL/GenBank/DDBJ whole genome shotgun (WGS) entry which is preliminary data.</text>
</comment>
<dbReference type="PANTHER" id="PTHR44757">
    <property type="entry name" value="DIGUANYLATE CYCLASE DGCP"/>
    <property type="match status" value="1"/>
</dbReference>
<evidence type="ECO:0000256" key="5">
    <source>
        <dbReference type="ARBA" id="ARBA00023136"/>
    </source>
</evidence>
<feature type="domain" description="PAC" evidence="8">
    <location>
        <begin position="263"/>
        <end position="315"/>
    </location>
</feature>
<evidence type="ECO:0000313" key="11">
    <source>
        <dbReference type="EMBL" id="MBO1519660.1"/>
    </source>
</evidence>
<organism evidence="11 12">
    <name type="scientific">Oceanisphaera pacifica</name>
    <dbReference type="NCBI Taxonomy" id="2818389"/>
    <lineage>
        <taxon>Bacteria</taxon>
        <taxon>Pseudomonadati</taxon>
        <taxon>Pseudomonadota</taxon>
        <taxon>Gammaproteobacteria</taxon>
        <taxon>Aeromonadales</taxon>
        <taxon>Aeromonadaceae</taxon>
        <taxon>Oceanisphaera</taxon>
    </lineage>
</organism>
<feature type="transmembrane region" description="Helical" evidence="6">
    <location>
        <begin position="93"/>
        <end position="116"/>
    </location>
</feature>
<dbReference type="RefSeq" id="WP_208005532.1">
    <property type="nucleotide sequence ID" value="NZ_JAGDFX010000008.1"/>
</dbReference>
<dbReference type="PROSITE" id="PS50883">
    <property type="entry name" value="EAL"/>
    <property type="match status" value="1"/>
</dbReference>
<evidence type="ECO:0000259" key="9">
    <source>
        <dbReference type="PROSITE" id="PS50883"/>
    </source>
</evidence>
<reference evidence="11 12" key="1">
    <citation type="submission" date="2021-03" db="EMBL/GenBank/DDBJ databases">
        <title>Oceanisphaera sp. nov., isolated from the intestine.</title>
        <authorList>
            <person name="Zhao L.-H."/>
            <person name="Shi L.-F."/>
        </authorList>
    </citation>
    <scope>NUCLEOTIDE SEQUENCE [LARGE SCALE GENOMIC DNA]</scope>
    <source>
        <strain evidence="11 12">DM8</strain>
    </source>
</reference>
<dbReference type="NCBIfam" id="TIGR00254">
    <property type="entry name" value="GGDEF"/>
    <property type="match status" value="1"/>
</dbReference>